<dbReference type="InterPro" id="IPR011711">
    <property type="entry name" value="GntR_C"/>
</dbReference>
<dbReference type="PANTHER" id="PTHR43537:SF5">
    <property type="entry name" value="UXU OPERON TRANSCRIPTIONAL REGULATOR"/>
    <property type="match status" value="1"/>
</dbReference>
<name>A0ABU3EJN8_9RHOB</name>
<dbReference type="InterPro" id="IPR036388">
    <property type="entry name" value="WH-like_DNA-bd_sf"/>
</dbReference>
<evidence type="ECO:0000259" key="4">
    <source>
        <dbReference type="PROSITE" id="PS50949"/>
    </source>
</evidence>
<keyword evidence="6" id="KW-1185">Reference proteome</keyword>
<evidence type="ECO:0000256" key="2">
    <source>
        <dbReference type="ARBA" id="ARBA00023125"/>
    </source>
</evidence>
<dbReference type="PANTHER" id="PTHR43537">
    <property type="entry name" value="TRANSCRIPTIONAL REGULATOR, GNTR FAMILY"/>
    <property type="match status" value="1"/>
</dbReference>
<dbReference type="PRINTS" id="PR00035">
    <property type="entry name" value="HTHGNTR"/>
</dbReference>
<organism evidence="5 6">
    <name type="scientific">Paracoccus broussonetiae</name>
    <dbReference type="NCBI Taxonomy" id="3075834"/>
    <lineage>
        <taxon>Bacteria</taxon>
        <taxon>Pseudomonadati</taxon>
        <taxon>Pseudomonadota</taxon>
        <taxon>Alphaproteobacteria</taxon>
        <taxon>Rhodobacterales</taxon>
        <taxon>Paracoccaceae</taxon>
        <taxon>Paracoccus</taxon>
    </lineage>
</organism>
<dbReference type="Pfam" id="PF00392">
    <property type="entry name" value="GntR"/>
    <property type="match status" value="1"/>
</dbReference>
<dbReference type="SUPFAM" id="SSF46785">
    <property type="entry name" value="Winged helix' DNA-binding domain"/>
    <property type="match status" value="2"/>
</dbReference>
<accession>A0ABU3EJN8</accession>
<comment type="caution">
    <text evidence="5">The sequence shown here is derived from an EMBL/GenBank/DDBJ whole genome shotgun (WGS) entry which is preliminary data.</text>
</comment>
<dbReference type="Gene3D" id="1.20.120.530">
    <property type="entry name" value="GntR ligand-binding domain-like"/>
    <property type="match status" value="1"/>
</dbReference>
<dbReference type="SMART" id="SM00895">
    <property type="entry name" value="FCD"/>
    <property type="match status" value="1"/>
</dbReference>
<keyword evidence="2" id="KW-0238">DNA-binding</keyword>
<keyword evidence="3" id="KW-0804">Transcription</keyword>
<dbReference type="CDD" id="cd07377">
    <property type="entry name" value="WHTH_GntR"/>
    <property type="match status" value="1"/>
</dbReference>
<evidence type="ECO:0000313" key="5">
    <source>
        <dbReference type="EMBL" id="MDT1064449.1"/>
    </source>
</evidence>
<gene>
    <name evidence="5" type="ORF">RM190_21490</name>
</gene>
<dbReference type="EMBL" id="JAVRQI010000023">
    <property type="protein sequence ID" value="MDT1064449.1"/>
    <property type="molecule type" value="Genomic_DNA"/>
</dbReference>
<dbReference type="InterPro" id="IPR036390">
    <property type="entry name" value="WH_DNA-bd_sf"/>
</dbReference>
<dbReference type="Proteomes" id="UP001251085">
    <property type="component" value="Unassembled WGS sequence"/>
</dbReference>
<dbReference type="Pfam" id="PF07729">
    <property type="entry name" value="FCD"/>
    <property type="match status" value="1"/>
</dbReference>
<dbReference type="InterPro" id="IPR008920">
    <property type="entry name" value="TF_FadR/GntR_C"/>
</dbReference>
<dbReference type="InterPro" id="IPR000524">
    <property type="entry name" value="Tscrpt_reg_HTH_GntR"/>
</dbReference>
<sequence length="342" mass="38175">MASDSDGREERERDAGNAFLYDSVRDLLAAKILAGQLPEGAVLKEAPISSQLGMSRAPVRRALAMLAAEGLVTPASGQGYVAGRSGAPLRLSSRRLQEILTSETHGIERTASWERIFSQVADVVTGCMPFGTFRIQEAELGDYYNVSRTVAREVLWRLMDRRLIEKNRKSHWIVGQMTARDLRDTLQMRRLLEPEALALVAADRSHGDLGPLLAKIEAVIDSFPACGAAVLDRLDEAMFVDMFTGVRNSRLLGSIRRNQLSLLVPRLFRRHFPIIDDLQALKEYAEILRHLQRGQVRQAQAVLRDHLCRIEALALARLRVLSLLEAPGMTPYMTPVYRGHDG</sequence>
<dbReference type="PROSITE" id="PS50949">
    <property type="entry name" value="HTH_GNTR"/>
    <property type="match status" value="1"/>
</dbReference>
<evidence type="ECO:0000256" key="3">
    <source>
        <dbReference type="ARBA" id="ARBA00023163"/>
    </source>
</evidence>
<feature type="domain" description="HTH gntR-type" evidence="4">
    <location>
        <begin position="18"/>
        <end position="85"/>
    </location>
</feature>
<reference evidence="6" key="1">
    <citation type="submission" date="2023-07" db="EMBL/GenBank/DDBJ databases">
        <title>Characterization of two Paracoccaceae strains isolated from Phycosphere and proposal of Xinfangfangia lacusdiani sp. nov.</title>
        <authorList>
            <person name="Deng Y."/>
            <person name="Zhang Y.Q."/>
        </authorList>
    </citation>
    <scope>NUCLEOTIDE SEQUENCE [LARGE SCALE GENOMIC DNA]</scope>
    <source>
        <strain evidence="6">CPCC 101403</strain>
    </source>
</reference>
<dbReference type="SMART" id="SM00345">
    <property type="entry name" value="HTH_GNTR"/>
    <property type="match status" value="2"/>
</dbReference>
<dbReference type="SUPFAM" id="SSF48008">
    <property type="entry name" value="GntR ligand-binding domain-like"/>
    <property type="match status" value="1"/>
</dbReference>
<evidence type="ECO:0000256" key="1">
    <source>
        <dbReference type="ARBA" id="ARBA00023015"/>
    </source>
</evidence>
<evidence type="ECO:0000313" key="6">
    <source>
        <dbReference type="Proteomes" id="UP001251085"/>
    </source>
</evidence>
<keyword evidence="1" id="KW-0805">Transcription regulation</keyword>
<dbReference type="RefSeq" id="WP_311761536.1">
    <property type="nucleotide sequence ID" value="NZ_JAVRQI010000023.1"/>
</dbReference>
<dbReference type="Gene3D" id="1.10.10.10">
    <property type="entry name" value="Winged helix-like DNA-binding domain superfamily/Winged helix DNA-binding domain"/>
    <property type="match status" value="2"/>
</dbReference>
<protein>
    <submittedName>
        <fullName evidence="5">GntR family transcriptional regulator</fullName>
    </submittedName>
</protein>
<proteinExistence type="predicted"/>